<feature type="transmembrane region" description="Helical" evidence="1">
    <location>
        <begin position="293"/>
        <end position="310"/>
    </location>
</feature>
<keyword evidence="1" id="KW-1133">Transmembrane helix</keyword>
<evidence type="ECO:0000256" key="1">
    <source>
        <dbReference type="SAM" id="Phobius"/>
    </source>
</evidence>
<name>A0A7C9N1S2_9BACT</name>
<feature type="transmembrane region" description="Helical" evidence="1">
    <location>
        <begin position="214"/>
        <end position="235"/>
    </location>
</feature>
<keyword evidence="1" id="KW-0812">Transmembrane</keyword>
<dbReference type="AlphaFoldDB" id="A0A7C9N1S2"/>
<reference evidence="2 3" key="1">
    <citation type="submission" date="2020-01" db="EMBL/GenBank/DDBJ databases">
        <title>Genome sequence of Desulfovibrio aerotolerans DSM 16695(T).</title>
        <authorList>
            <person name="Karnachuk O."/>
            <person name="Avakyan M."/>
            <person name="Mardanov A."/>
            <person name="Kadnikov V."/>
            <person name="Ravin N."/>
        </authorList>
    </citation>
    <scope>NUCLEOTIDE SEQUENCE [LARGE SCALE GENOMIC DNA]</scope>
    <source>
        <strain evidence="2 3">DSM 16695</strain>
    </source>
</reference>
<dbReference type="OrthoDB" id="5451131at2"/>
<feature type="transmembrane region" description="Helical" evidence="1">
    <location>
        <begin position="126"/>
        <end position="155"/>
    </location>
</feature>
<comment type="caution">
    <text evidence="2">The sequence shown here is derived from an EMBL/GenBank/DDBJ whole genome shotgun (WGS) entry which is preliminary data.</text>
</comment>
<keyword evidence="1" id="KW-0472">Membrane</keyword>
<feature type="transmembrane region" description="Helical" evidence="1">
    <location>
        <begin position="175"/>
        <end position="202"/>
    </location>
</feature>
<protein>
    <recommendedName>
        <fullName evidence="4">Glycosyltransferase RgtA/B/C/D-like domain-containing protein</fullName>
    </recommendedName>
</protein>
<sequence>MLAPRTIFTARRLGLAAAAVAALIQFLLLARLIGPGLVSSYPGIEYDGFDWVLEGLYLRALVQGVAGPPLLCLRSPVFVLVTALDACLGSSGLVVVGVLCLAQGVSLAMLVSIWRRLGLSGAGQAALFVLAAVSPYVFFQSIILADPVAIAAMLVSTRLLLEWFLTDDERWFRAGAAAGLLAGLTQLYGILPFLTGACLSWVHDRLAGRSGWSRVFCTTVVIGLGGLLLALWHGAIPHEHVPVQFPLLRLSLDMAGFYANVWAWYFGSLGPVFLVLATAALRWRCRVFSPASRFLAAATGLLVGLLFFYQCEEARFSWYYFPLVLCLVACGLVWLKRVGWGWAGRAALAVSLVLVVAQALVLTPGDFWQPQVRELQWDPQESWAAQLVSARPVDRLDLAGQCGAAGVYCEKARLPADIEPDEQRLLRDSIRLRLLPGNQ</sequence>
<evidence type="ECO:0000313" key="2">
    <source>
        <dbReference type="EMBL" id="MYL84277.1"/>
    </source>
</evidence>
<gene>
    <name evidence="2" type="ORF">GTA51_14185</name>
</gene>
<feature type="transmembrane region" description="Helical" evidence="1">
    <location>
        <begin position="316"/>
        <end position="335"/>
    </location>
</feature>
<keyword evidence="3" id="KW-1185">Reference proteome</keyword>
<feature type="transmembrane region" description="Helical" evidence="1">
    <location>
        <begin position="342"/>
        <end position="362"/>
    </location>
</feature>
<dbReference type="EMBL" id="WVUD01000028">
    <property type="protein sequence ID" value="MYL84277.1"/>
    <property type="molecule type" value="Genomic_DNA"/>
</dbReference>
<evidence type="ECO:0008006" key="4">
    <source>
        <dbReference type="Google" id="ProtNLM"/>
    </source>
</evidence>
<feature type="transmembrane region" description="Helical" evidence="1">
    <location>
        <begin position="255"/>
        <end position="281"/>
    </location>
</feature>
<accession>A0A7C9N1S2</accession>
<dbReference type="Proteomes" id="UP000482487">
    <property type="component" value="Unassembled WGS sequence"/>
</dbReference>
<feature type="transmembrane region" description="Helical" evidence="1">
    <location>
        <begin position="93"/>
        <end position="114"/>
    </location>
</feature>
<proteinExistence type="predicted"/>
<dbReference type="RefSeq" id="WP_160962148.1">
    <property type="nucleotide sequence ID" value="NZ_WVUD01000028.1"/>
</dbReference>
<organism evidence="2 3">
    <name type="scientific">Solidesulfovibrio aerotolerans</name>
    <dbReference type="NCBI Taxonomy" id="295255"/>
    <lineage>
        <taxon>Bacteria</taxon>
        <taxon>Pseudomonadati</taxon>
        <taxon>Thermodesulfobacteriota</taxon>
        <taxon>Desulfovibrionia</taxon>
        <taxon>Desulfovibrionales</taxon>
        <taxon>Desulfovibrionaceae</taxon>
        <taxon>Solidesulfovibrio</taxon>
    </lineage>
</organism>
<evidence type="ECO:0000313" key="3">
    <source>
        <dbReference type="Proteomes" id="UP000482487"/>
    </source>
</evidence>